<sequence>MDRRQLLQSVGAGLGLVLAGCVAADGPNDAEGEIGTAGKDTGDAVSPSPDGCPTSHNLGVSPPEEITRATAEGFVKRYEEAYVDEFVISDSTTTITGPSTTVTDRTEVESGFAIETSTVWGSSYYEGVTVLAEPVASIPDGIDPLERDSMPEIADFVAEAAQKAAVEERDVTLTEDAIRPNSLGKNAHEHVTEALSTPHEDSDHEAGAVYYVAGEDRSVRVTVFPVYEVTDDAKEYFGQYYIDDVVLKRTEGQHSDPRNGHLIECFSTPSN</sequence>
<dbReference type="AlphaFoldDB" id="A0AAP3E1A2"/>
<proteinExistence type="predicted"/>
<dbReference type="PROSITE" id="PS51257">
    <property type="entry name" value="PROKAR_LIPOPROTEIN"/>
    <property type="match status" value="1"/>
</dbReference>
<evidence type="ECO:0000313" key="3">
    <source>
        <dbReference type="EMBL" id="MCU4972352.1"/>
    </source>
</evidence>
<reference evidence="2 4" key="1">
    <citation type="submission" date="2022-09" db="EMBL/GenBank/DDBJ databases">
        <title>Enrichment on poylsaccharides allowed isolation of novel metabolic and taxonomic groups of Haloarchaea.</title>
        <authorList>
            <person name="Sorokin D.Y."/>
            <person name="Elcheninov A.G."/>
            <person name="Khizhniak T.V."/>
            <person name="Kolganova T.V."/>
            <person name="Kublanov I.V."/>
        </authorList>
    </citation>
    <scope>NUCLEOTIDE SEQUENCE</scope>
    <source>
        <strain evidence="3 4">AArc-m2/3/4</strain>
        <strain evidence="2">AArc-xg1-1</strain>
    </source>
</reference>
<organism evidence="2 5">
    <name type="scientific">Natronoglomus mannanivorans</name>
    <dbReference type="NCBI Taxonomy" id="2979990"/>
    <lineage>
        <taxon>Archaea</taxon>
        <taxon>Methanobacteriati</taxon>
        <taxon>Methanobacteriota</taxon>
        <taxon>Stenosarchaea group</taxon>
        <taxon>Halobacteria</taxon>
        <taxon>Halobacteriales</taxon>
        <taxon>Natrialbaceae</taxon>
        <taxon>Natronoglomus</taxon>
    </lineage>
</organism>
<dbReference type="Proteomes" id="UP001321018">
    <property type="component" value="Unassembled WGS sequence"/>
</dbReference>
<evidence type="ECO:0000313" key="2">
    <source>
        <dbReference type="EMBL" id="MCU4741233.1"/>
    </source>
</evidence>
<dbReference type="EMBL" id="JAOPKB010000002">
    <property type="protein sequence ID" value="MCU4972352.1"/>
    <property type="molecule type" value="Genomic_DNA"/>
</dbReference>
<feature type="region of interest" description="Disordered" evidence="1">
    <location>
        <begin position="31"/>
        <end position="62"/>
    </location>
</feature>
<keyword evidence="4" id="KW-1185">Reference proteome</keyword>
<dbReference type="RefSeq" id="WP_338003061.1">
    <property type="nucleotide sequence ID" value="NZ_JAOPKA010000003.1"/>
</dbReference>
<accession>A0AAP3E1A2</accession>
<evidence type="ECO:0000256" key="1">
    <source>
        <dbReference type="SAM" id="MobiDB-lite"/>
    </source>
</evidence>
<evidence type="ECO:0000313" key="5">
    <source>
        <dbReference type="Proteomes" id="UP001321018"/>
    </source>
</evidence>
<evidence type="ECO:0000313" key="4">
    <source>
        <dbReference type="Proteomes" id="UP001320972"/>
    </source>
</evidence>
<gene>
    <name evidence="3" type="ORF">OB955_06330</name>
    <name evidence="2" type="ORF">OB960_07445</name>
</gene>
<dbReference type="EMBL" id="JAOPKA010000003">
    <property type="protein sequence ID" value="MCU4741233.1"/>
    <property type="molecule type" value="Genomic_DNA"/>
</dbReference>
<protein>
    <submittedName>
        <fullName evidence="2">Uncharacterized protein</fullName>
    </submittedName>
</protein>
<dbReference type="Proteomes" id="UP001320972">
    <property type="component" value="Unassembled WGS sequence"/>
</dbReference>
<name>A0AAP3E1A2_9EURY</name>
<comment type="caution">
    <text evidence="2">The sequence shown here is derived from an EMBL/GenBank/DDBJ whole genome shotgun (WGS) entry which is preliminary data.</text>
</comment>